<dbReference type="AlphaFoldDB" id="N9F7M4"/>
<dbReference type="Proteomes" id="UP000018417">
    <property type="component" value="Unassembled WGS sequence"/>
</dbReference>
<dbReference type="OrthoDB" id="322519at2"/>
<reference evidence="8 9" key="1">
    <citation type="submission" date="2013-02" db="EMBL/GenBank/DDBJ databases">
        <title>The Genome Sequence of Acinetobacter beijerinckii ANC 3835.</title>
        <authorList>
            <consortium name="The Broad Institute Genome Sequencing Platform"/>
            <consortium name="The Broad Institute Genome Sequencing Center for Infectious Disease"/>
            <person name="Cerqueira G."/>
            <person name="Feldgarden M."/>
            <person name="Courvalin P."/>
            <person name="Perichon B."/>
            <person name="Grillot-Courvalin C."/>
            <person name="Clermont D."/>
            <person name="Rocha E."/>
            <person name="Yoon E.-J."/>
            <person name="Nemec A."/>
            <person name="Walker B."/>
            <person name="Young S.K."/>
            <person name="Zeng Q."/>
            <person name="Gargeya S."/>
            <person name="Fitzgerald M."/>
            <person name="Haas B."/>
            <person name="Abouelleil A."/>
            <person name="Alvarado L."/>
            <person name="Arachchi H.M."/>
            <person name="Berlin A.M."/>
            <person name="Chapman S.B."/>
            <person name="Dewar J."/>
            <person name="Goldberg J."/>
            <person name="Griggs A."/>
            <person name="Gujja S."/>
            <person name="Hansen M."/>
            <person name="Howarth C."/>
            <person name="Imamovic A."/>
            <person name="Larimer J."/>
            <person name="McCowan C."/>
            <person name="Murphy C."/>
            <person name="Neiman D."/>
            <person name="Pearson M."/>
            <person name="Priest M."/>
            <person name="Roberts A."/>
            <person name="Saif S."/>
            <person name="Shea T."/>
            <person name="Sisk P."/>
            <person name="Sykes S."/>
            <person name="Wortman J."/>
            <person name="Nusbaum C."/>
            <person name="Birren B."/>
        </authorList>
    </citation>
    <scope>NUCLEOTIDE SEQUENCE [LARGE SCALE GENOMIC DNA]</scope>
    <source>
        <strain evidence="8 9">ANC 3835</strain>
    </source>
</reference>
<evidence type="ECO:0000256" key="4">
    <source>
        <dbReference type="ARBA" id="ARBA00022833"/>
    </source>
</evidence>
<dbReference type="RefSeq" id="WP_005055404.1">
    <property type="nucleotide sequence ID" value="NZ_KB849760.1"/>
</dbReference>
<dbReference type="Pfam" id="PF00413">
    <property type="entry name" value="Peptidase_M10"/>
    <property type="match status" value="1"/>
</dbReference>
<keyword evidence="3" id="KW-0378">Hydrolase</keyword>
<dbReference type="HOGENOM" id="CLU_070078_1_0_6"/>
<dbReference type="InterPro" id="IPR024079">
    <property type="entry name" value="MetalloPept_cat_dom_sf"/>
</dbReference>
<evidence type="ECO:0000256" key="1">
    <source>
        <dbReference type="ARBA" id="ARBA00022670"/>
    </source>
</evidence>
<dbReference type="GO" id="GO:0031012">
    <property type="term" value="C:extracellular matrix"/>
    <property type="evidence" value="ECO:0007669"/>
    <property type="project" value="InterPro"/>
</dbReference>
<evidence type="ECO:0000259" key="7">
    <source>
        <dbReference type="SMART" id="SM00235"/>
    </source>
</evidence>
<dbReference type="GO" id="GO:0004222">
    <property type="term" value="F:metalloendopeptidase activity"/>
    <property type="evidence" value="ECO:0007669"/>
    <property type="project" value="InterPro"/>
</dbReference>
<protein>
    <recommendedName>
        <fullName evidence="7">Peptidase metallopeptidase domain-containing protein</fullName>
    </recommendedName>
</protein>
<accession>N9F7M4</accession>
<evidence type="ECO:0000313" key="9">
    <source>
        <dbReference type="Proteomes" id="UP000018417"/>
    </source>
</evidence>
<dbReference type="InterPro" id="IPR006026">
    <property type="entry name" value="Peptidase_Metallo"/>
</dbReference>
<dbReference type="SMART" id="SM00235">
    <property type="entry name" value="ZnMc"/>
    <property type="match status" value="1"/>
</dbReference>
<dbReference type="EMBL" id="APQK01000014">
    <property type="protein sequence ID" value="ENW03325.1"/>
    <property type="molecule type" value="Genomic_DNA"/>
</dbReference>
<proteinExistence type="predicted"/>
<evidence type="ECO:0000256" key="6">
    <source>
        <dbReference type="SAM" id="SignalP"/>
    </source>
</evidence>
<keyword evidence="2" id="KW-0479">Metal-binding</keyword>
<keyword evidence="4" id="KW-0862">Zinc</keyword>
<dbReference type="GO" id="GO:0008270">
    <property type="term" value="F:zinc ion binding"/>
    <property type="evidence" value="ECO:0007669"/>
    <property type="project" value="InterPro"/>
</dbReference>
<dbReference type="GO" id="GO:0006508">
    <property type="term" value="P:proteolysis"/>
    <property type="evidence" value="ECO:0007669"/>
    <property type="project" value="UniProtKB-KW"/>
</dbReference>
<dbReference type="InterPro" id="IPR001818">
    <property type="entry name" value="Pept_M10_metallopeptidase"/>
</dbReference>
<dbReference type="PATRIC" id="fig|1217649.3.peg.2507"/>
<dbReference type="SUPFAM" id="SSF55486">
    <property type="entry name" value="Metalloproteases ('zincins'), catalytic domain"/>
    <property type="match status" value="1"/>
</dbReference>
<organism evidence="8 9">
    <name type="scientific">Acinetobacter beijerinckii ANC 3835</name>
    <dbReference type="NCBI Taxonomy" id="1217649"/>
    <lineage>
        <taxon>Bacteria</taxon>
        <taxon>Pseudomonadati</taxon>
        <taxon>Pseudomonadota</taxon>
        <taxon>Gammaproteobacteria</taxon>
        <taxon>Moraxellales</taxon>
        <taxon>Moraxellaceae</taxon>
        <taxon>Acinetobacter</taxon>
    </lineage>
</organism>
<comment type="caution">
    <text evidence="8">The sequence shown here is derived from an EMBL/GenBank/DDBJ whole genome shotgun (WGS) entry which is preliminary data.</text>
</comment>
<feature type="coiled-coil region" evidence="5">
    <location>
        <begin position="164"/>
        <end position="219"/>
    </location>
</feature>
<evidence type="ECO:0000256" key="2">
    <source>
        <dbReference type="ARBA" id="ARBA00022723"/>
    </source>
</evidence>
<dbReference type="Gene3D" id="3.40.390.10">
    <property type="entry name" value="Collagenase (Catalytic Domain)"/>
    <property type="match status" value="1"/>
</dbReference>
<keyword evidence="1" id="KW-0645">Protease</keyword>
<feature type="chain" id="PRO_5004141930" description="Peptidase metallopeptidase domain-containing protein" evidence="6">
    <location>
        <begin position="24"/>
        <end position="303"/>
    </location>
</feature>
<keyword evidence="5" id="KW-0175">Coiled coil</keyword>
<evidence type="ECO:0000313" key="8">
    <source>
        <dbReference type="EMBL" id="ENW03325.1"/>
    </source>
</evidence>
<evidence type="ECO:0000256" key="3">
    <source>
        <dbReference type="ARBA" id="ARBA00022801"/>
    </source>
</evidence>
<sequence>MRYQSLAIMMAYLCTCLPTPSFAQNNLHNASTHQHESIKTPLHYRIADIDPRFKLTKQQIIELTQQAAEIWERETGKKNFIYDPQAEFTINLVFDDRQQRSLERLQELNQLKLDQSHWEKQNQQLQQFRDEIQKSTVLIATKQTRLAAEFQKYNAEAQLFNQMRSSSKSAAEQLSQRQKNLQQQSIALQQEVQQHNQKTQQLNQEINKLNQNNQKLVFNASQFNQVFQPRLFHKGNFNSKQIDIYEFSSKDDLRLTLAHEFGHALGLEHTDDPTSIMYPVIQKQNLNQFELAVADRELVQSIK</sequence>
<feature type="signal peptide" evidence="6">
    <location>
        <begin position="1"/>
        <end position="23"/>
    </location>
</feature>
<name>N9F7M4_9GAMM</name>
<keyword evidence="6" id="KW-0732">Signal</keyword>
<gene>
    <name evidence="8" type="ORF">F934_02576</name>
</gene>
<feature type="domain" description="Peptidase metallopeptidase" evidence="7">
    <location>
        <begin position="156"/>
        <end position="301"/>
    </location>
</feature>
<evidence type="ECO:0000256" key="5">
    <source>
        <dbReference type="SAM" id="Coils"/>
    </source>
</evidence>